<dbReference type="PRINTS" id="PR00888">
    <property type="entry name" value="SM22CALPONIN"/>
</dbReference>
<dbReference type="InterPro" id="IPR001715">
    <property type="entry name" value="CH_dom"/>
</dbReference>
<dbReference type="Gene3D" id="1.10.418.10">
    <property type="entry name" value="Calponin-like domain"/>
    <property type="match status" value="1"/>
</dbReference>
<accession>A0A7D9DWN4</accession>
<name>A0A7D9DWN4_PARCT</name>
<dbReference type="InterPro" id="IPR036872">
    <property type="entry name" value="CH_dom_sf"/>
</dbReference>
<dbReference type="GO" id="GO:0007015">
    <property type="term" value="P:actin filament organization"/>
    <property type="evidence" value="ECO:0007669"/>
    <property type="project" value="TreeGrafter"/>
</dbReference>
<dbReference type="InterPro" id="IPR003096">
    <property type="entry name" value="SM22_calponin"/>
</dbReference>
<dbReference type="AlphaFoldDB" id="A0A7D9DWN4"/>
<proteinExistence type="predicted"/>
<dbReference type="Pfam" id="PF00307">
    <property type="entry name" value="CH"/>
    <property type="match status" value="1"/>
</dbReference>
<dbReference type="SUPFAM" id="SSF47576">
    <property type="entry name" value="Calponin-homology domain, CH-domain"/>
    <property type="match status" value="1"/>
</dbReference>
<comment type="caution">
    <text evidence="1">The sequence shown here is derived from an EMBL/GenBank/DDBJ whole genome shotgun (WGS) entry which is preliminary data.</text>
</comment>
<reference evidence="1" key="1">
    <citation type="submission" date="2020-04" db="EMBL/GenBank/DDBJ databases">
        <authorList>
            <person name="Alioto T."/>
            <person name="Alioto T."/>
            <person name="Gomez Garrido J."/>
        </authorList>
    </citation>
    <scope>NUCLEOTIDE SEQUENCE</scope>
    <source>
        <strain evidence="1">A484AB</strain>
    </source>
</reference>
<dbReference type="InterPro" id="IPR050606">
    <property type="entry name" value="Calponin-like"/>
</dbReference>
<protein>
    <submittedName>
        <fullName evidence="1">Muscle-specific 20</fullName>
    </submittedName>
</protein>
<gene>
    <name evidence="1" type="ORF">PACLA_8A056875</name>
</gene>
<dbReference type="SMART" id="SM00033">
    <property type="entry name" value="CH"/>
    <property type="match status" value="1"/>
</dbReference>
<evidence type="ECO:0000313" key="1">
    <source>
        <dbReference type="EMBL" id="CAB3995849.1"/>
    </source>
</evidence>
<dbReference type="PROSITE" id="PS50021">
    <property type="entry name" value="CH"/>
    <property type="match status" value="1"/>
</dbReference>
<sequence>MRHYGMPFLGVDKLHELFKTDTVSVSRNQRSSSHIRKWLNVLAVIKMAERPRGFGMTAELQKKKAGKYDPELEKQAIEFITSTTGQPLPGGFHESLKDGIILCNLANALKPGSIKKINESKMAFKMMENISNFLTVCQSLGVNKIDIFQTVDLYEAQNIPLVIYF</sequence>
<keyword evidence="2" id="KW-1185">Reference proteome</keyword>
<dbReference type="GO" id="GO:0051015">
    <property type="term" value="F:actin filament binding"/>
    <property type="evidence" value="ECO:0007669"/>
    <property type="project" value="TreeGrafter"/>
</dbReference>
<dbReference type="PANTHER" id="PTHR47385">
    <property type="entry name" value="CALPONIN"/>
    <property type="match status" value="1"/>
</dbReference>
<dbReference type="PANTHER" id="PTHR47385:SF14">
    <property type="entry name" value="TRANSGELIN"/>
    <property type="match status" value="1"/>
</dbReference>
<dbReference type="GO" id="GO:0015629">
    <property type="term" value="C:actin cytoskeleton"/>
    <property type="evidence" value="ECO:0007669"/>
    <property type="project" value="TreeGrafter"/>
</dbReference>
<evidence type="ECO:0000313" key="2">
    <source>
        <dbReference type="Proteomes" id="UP001152795"/>
    </source>
</evidence>
<dbReference type="Proteomes" id="UP001152795">
    <property type="component" value="Unassembled WGS sequence"/>
</dbReference>
<dbReference type="OrthoDB" id="21595at2759"/>
<organism evidence="1 2">
    <name type="scientific">Paramuricea clavata</name>
    <name type="common">Red gorgonian</name>
    <name type="synonym">Violescent sea-whip</name>
    <dbReference type="NCBI Taxonomy" id="317549"/>
    <lineage>
        <taxon>Eukaryota</taxon>
        <taxon>Metazoa</taxon>
        <taxon>Cnidaria</taxon>
        <taxon>Anthozoa</taxon>
        <taxon>Octocorallia</taxon>
        <taxon>Malacalcyonacea</taxon>
        <taxon>Plexauridae</taxon>
        <taxon>Paramuricea</taxon>
    </lineage>
</organism>
<dbReference type="EMBL" id="CACRXK020002747">
    <property type="protein sequence ID" value="CAB3995849.1"/>
    <property type="molecule type" value="Genomic_DNA"/>
</dbReference>